<keyword evidence="2" id="KW-0378">Hydrolase</keyword>
<dbReference type="SUPFAM" id="SSF52980">
    <property type="entry name" value="Restriction endonuclease-like"/>
    <property type="match status" value="1"/>
</dbReference>
<dbReference type="PANTHER" id="PTHR38590">
    <property type="entry name" value="BLL0828 PROTEIN"/>
    <property type="match status" value="1"/>
</dbReference>
<dbReference type="CDD" id="cd01038">
    <property type="entry name" value="Endonuclease_DUF559"/>
    <property type="match status" value="1"/>
</dbReference>
<dbReference type="Pfam" id="PF04480">
    <property type="entry name" value="DUF559"/>
    <property type="match status" value="1"/>
</dbReference>
<dbReference type="EMBL" id="CP033230">
    <property type="protein sequence ID" value="AYO76942.1"/>
    <property type="molecule type" value="Genomic_DNA"/>
</dbReference>
<feature type="region of interest" description="Disordered" evidence="1">
    <location>
        <begin position="1"/>
        <end position="41"/>
    </location>
</feature>
<reference evidence="2 3" key="1">
    <citation type="submission" date="2018-10" db="EMBL/GenBank/DDBJ databases">
        <title>Characterization and genome analysis of a novel bacterium Sphingobium yanoikuyae SJTF8 capable of degrading PAHs.</title>
        <authorList>
            <person name="Yin C."/>
            <person name="Xiong W."/>
            <person name="Liang R."/>
        </authorList>
    </citation>
    <scope>NUCLEOTIDE SEQUENCE [LARGE SCALE GENOMIC DNA]</scope>
    <source>
        <strain evidence="2 3">SJTF8</strain>
    </source>
</reference>
<keyword evidence="2" id="KW-0255">Endonuclease</keyword>
<gene>
    <name evidence="2" type="ORF">EBF16_08305</name>
</gene>
<sequence length="165" mass="18189">MGRAIPGLVQVNPPRDGEGDRDAQRRGGGGAPQARRPETYTARKLRRDMSLPEVLLWQRLRGQATGLKFRRQHPIGNYIADFYCSSLKLVVEVDGEGHNRGFAPEHDLRRDRFMEENGYKVLRLAASEILKDADMVAASIGALAASPLHHQPEAGGPPPRAGEEC</sequence>
<dbReference type="InterPro" id="IPR007569">
    <property type="entry name" value="DUF559"/>
</dbReference>
<dbReference type="GO" id="GO:0004519">
    <property type="term" value="F:endonuclease activity"/>
    <property type="evidence" value="ECO:0007669"/>
    <property type="project" value="UniProtKB-KW"/>
</dbReference>
<dbReference type="Proteomes" id="UP000280708">
    <property type="component" value="Chromosome"/>
</dbReference>
<evidence type="ECO:0000313" key="2">
    <source>
        <dbReference type="EMBL" id="AYO76942.1"/>
    </source>
</evidence>
<evidence type="ECO:0000313" key="3">
    <source>
        <dbReference type="Proteomes" id="UP000280708"/>
    </source>
</evidence>
<dbReference type="InterPro" id="IPR011335">
    <property type="entry name" value="Restrct_endonuc-II-like"/>
</dbReference>
<feature type="compositionally biased region" description="Basic and acidic residues" evidence="1">
    <location>
        <begin position="15"/>
        <end position="25"/>
    </location>
</feature>
<protein>
    <submittedName>
        <fullName evidence="2">Endonuclease domain-containing protein</fullName>
    </submittedName>
</protein>
<proteinExistence type="predicted"/>
<dbReference type="AlphaFoldDB" id="A0A085KA94"/>
<name>A0A085KA94_SPHYA</name>
<organism evidence="2 3">
    <name type="scientific">Sphingobium yanoikuyae</name>
    <name type="common">Sphingomonas yanoikuyae</name>
    <dbReference type="NCBI Taxonomy" id="13690"/>
    <lineage>
        <taxon>Bacteria</taxon>
        <taxon>Pseudomonadati</taxon>
        <taxon>Pseudomonadota</taxon>
        <taxon>Alphaproteobacteria</taxon>
        <taxon>Sphingomonadales</taxon>
        <taxon>Sphingomonadaceae</taxon>
        <taxon>Sphingobium</taxon>
    </lineage>
</organism>
<keyword evidence="2" id="KW-0540">Nuclease</keyword>
<evidence type="ECO:0000256" key="1">
    <source>
        <dbReference type="SAM" id="MobiDB-lite"/>
    </source>
</evidence>
<dbReference type="PANTHER" id="PTHR38590:SF1">
    <property type="entry name" value="BLL0828 PROTEIN"/>
    <property type="match status" value="1"/>
</dbReference>
<dbReference type="InterPro" id="IPR047216">
    <property type="entry name" value="Endonuclease_DUF559_bact"/>
</dbReference>
<dbReference type="Gene3D" id="3.40.960.10">
    <property type="entry name" value="VSR Endonuclease"/>
    <property type="match status" value="1"/>
</dbReference>
<accession>A0A085KA94</accession>